<dbReference type="OrthoDB" id="9809583at2"/>
<gene>
    <name evidence="4" type="ORF">AWE51_09155</name>
</gene>
<organism evidence="4 5">
    <name type="scientific">Aquimarina aggregata</name>
    <dbReference type="NCBI Taxonomy" id="1642818"/>
    <lineage>
        <taxon>Bacteria</taxon>
        <taxon>Pseudomonadati</taxon>
        <taxon>Bacteroidota</taxon>
        <taxon>Flavobacteriia</taxon>
        <taxon>Flavobacteriales</taxon>
        <taxon>Flavobacteriaceae</taxon>
        <taxon>Aquimarina</taxon>
    </lineage>
</organism>
<dbReference type="PROSITE" id="PS51762">
    <property type="entry name" value="GH16_2"/>
    <property type="match status" value="1"/>
</dbReference>
<dbReference type="Pfam" id="PF26113">
    <property type="entry name" value="GH16_XgeA"/>
    <property type="match status" value="1"/>
</dbReference>
<name>A0A162ZHR8_9FLAO</name>
<comment type="similarity">
    <text evidence="1">Belongs to the glycosyl hydrolase 16 family.</text>
</comment>
<protein>
    <recommendedName>
        <fullName evidence="3">GH16 domain-containing protein</fullName>
    </recommendedName>
</protein>
<feature type="signal peptide" evidence="2">
    <location>
        <begin position="1"/>
        <end position="19"/>
    </location>
</feature>
<evidence type="ECO:0000256" key="2">
    <source>
        <dbReference type="SAM" id="SignalP"/>
    </source>
</evidence>
<evidence type="ECO:0000259" key="3">
    <source>
        <dbReference type="PROSITE" id="PS51762"/>
    </source>
</evidence>
<dbReference type="AlphaFoldDB" id="A0A162ZHR8"/>
<dbReference type="Gene3D" id="2.60.120.200">
    <property type="match status" value="1"/>
</dbReference>
<dbReference type="Proteomes" id="UP000076715">
    <property type="component" value="Unassembled WGS sequence"/>
</dbReference>
<dbReference type="EMBL" id="LQRT01000024">
    <property type="protein sequence ID" value="KZS39807.1"/>
    <property type="molecule type" value="Genomic_DNA"/>
</dbReference>
<dbReference type="RefSeq" id="WP_066315685.1">
    <property type="nucleotide sequence ID" value="NZ_LQRT01000024.1"/>
</dbReference>
<dbReference type="GO" id="GO:0004553">
    <property type="term" value="F:hydrolase activity, hydrolyzing O-glycosyl compounds"/>
    <property type="evidence" value="ECO:0007669"/>
    <property type="project" value="InterPro"/>
</dbReference>
<sequence length="297" mass="34193">MKTITKTISLLLLITFIFACENETSQNTVEENLGDIAVSDEIAQKAGPWTRQFTDNFDNTVSTSKWERTNRRDYNSNNCEYVSGNPRVTNFDNRSCLELSAYRYSNRYRSGHVKSRFSFKPNRNEQYRVSASIKLIAKQGSNYKGFAQTYGAWPAFWTVKEQNWPTGGEIDIMEGYSFGNSSHFASNLFYGTSTGQNLLETNAERRYPNSEGWHTYDLYWTNINGNVYLDILVDGNKVANYYNGIDSDLRLQNFGPHNVIFNLNVGSDTGIFDNSRINLFSRTYMYVDYVHVDKRSL</sequence>
<comment type="caution">
    <text evidence="4">The sequence shown here is derived from an EMBL/GenBank/DDBJ whole genome shotgun (WGS) entry which is preliminary data.</text>
</comment>
<proteinExistence type="inferred from homology"/>
<dbReference type="InterPro" id="IPR050546">
    <property type="entry name" value="Glycosyl_Hydrlase_16"/>
</dbReference>
<dbReference type="GO" id="GO:0005975">
    <property type="term" value="P:carbohydrate metabolic process"/>
    <property type="evidence" value="ECO:0007669"/>
    <property type="project" value="InterPro"/>
</dbReference>
<dbReference type="SUPFAM" id="SSF49899">
    <property type="entry name" value="Concanavalin A-like lectins/glucanases"/>
    <property type="match status" value="1"/>
</dbReference>
<feature type="domain" description="GH16" evidence="3">
    <location>
        <begin position="22"/>
        <end position="297"/>
    </location>
</feature>
<dbReference type="PROSITE" id="PS51257">
    <property type="entry name" value="PROKAR_LIPOPROTEIN"/>
    <property type="match status" value="1"/>
</dbReference>
<dbReference type="PANTHER" id="PTHR10963:SF55">
    <property type="entry name" value="GLYCOSIDE HYDROLASE FAMILY 16 PROTEIN"/>
    <property type="match status" value="1"/>
</dbReference>
<evidence type="ECO:0000256" key="1">
    <source>
        <dbReference type="ARBA" id="ARBA00006865"/>
    </source>
</evidence>
<evidence type="ECO:0000313" key="4">
    <source>
        <dbReference type="EMBL" id="KZS39807.1"/>
    </source>
</evidence>
<reference evidence="4 5" key="1">
    <citation type="submission" date="2016-01" db="EMBL/GenBank/DDBJ databases">
        <title>The draft genome sequence of Aquimarina sp. RZW4-3-2.</title>
        <authorList>
            <person name="Wang Y."/>
        </authorList>
    </citation>
    <scope>NUCLEOTIDE SEQUENCE [LARGE SCALE GENOMIC DNA]</scope>
    <source>
        <strain evidence="4 5">RZW4-3-2</strain>
    </source>
</reference>
<dbReference type="InterPro" id="IPR000757">
    <property type="entry name" value="Beta-glucanase-like"/>
</dbReference>
<keyword evidence="2" id="KW-0732">Signal</keyword>
<dbReference type="InterPro" id="IPR013320">
    <property type="entry name" value="ConA-like_dom_sf"/>
</dbReference>
<accession>A0A162ZHR8</accession>
<evidence type="ECO:0000313" key="5">
    <source>
        <dbReference type="Proteomes" id="UP000076715"/>
    </source>
</evidence>
<keyword evidence="5" id="KW-1185">Reference proteome</keyword>
<dbReference type="PANTHER" id="PTHR10963">
    <property type="entry name" value="GLYCOSYL HYDROLASE-RELATED"/>
    <property type="match status" value="1"/>
</dbReference>
<feature type="chain" id="PRO_5007841468" description="GH16 domain-containing protein" evidence="2">
    <location>
        <begin position="20"/>
        <end position="297"/>
    </location>
</feature>